<sequence>MTGFAAKPAVSAPGADAVLERLAGATRKQSAITALQVLGVTAIAWCAGRLGWLCLFAAFVVVCLCGVASLALVRRLARRDGHASWRWAWLALASGLLAGACAGYAVARAAADALHIETVDGARLFGSLLAFGALVLALPLAYAQRQARALHLLALEQAALAAELKSLQAQVEPHFLYNTLANTRYLARHDPAQAVRMLDHLIGYLRTSLPDLRTPMSTLGREFELAEHYLALMRIRFGERLSFDAACPPTLQHLPVPPLMLISLVENAVRHGVEPQPGAVSVRLGAEVADGKVVATVADNGAGLTDAVLGSGVGLRNIRQRLSALYGGAASVELRASGAGWTESVLSLPLQGALP</sequence>
<gene>
    <name evidence="4" type="ORF">GJ700_31195</name>
</gene>
<dbReference type="SUPFAM" id="SSF55874">
    <property type="entry name" value="ATPase domain of HSP90 chaperone/DNA topoisomerase II/histidine kinase"/>
    <property type="match status" value="1"/>
</dbReference>
<name>A0A7X2LXQ5_9BURK</name>
<keyword evidence="1" id="KW-1133">Transmembrane helix</keyword>
<dbReference type="InterPro" id="IPR010559">
    <property type="entry name" value="Sig_transdc_His_kin_internal"/>
</dbReference>
<reference evidence="4 5" key="1">
    <citation type="submission" date="2019-11" db="EMBL/GenBank/DDBJ databases">
        <title>Novel species isolated from a subtropical stream in China.</title>
        <authorList>
            <person name="Lu H."/>
        </authorList>
    </citation>
    <scope>NUCLEOTIDE SEQUENCE [LARGE SCALE GENOMIC DNA]</scope>
    <source>
        <strain evidence="4 5">FT92W</strain>
    </source>
</reference>
<evidence type="ECO:0008006" key="6">
    <source>
        <dbReference type="Google" id="ProtNLM"/>
    </source>
</evidence>
<evidence type="ECO:0000259" key="2">
    <source>
        <dbReference type="Pfam" id="PF02518"/>
    </source>
</evidence>
<dbReference type="RefSeq" id="WP_154381439.1">
    <property type="nucleotide sequence ID" value="NZ_WKJJ01000028.1"/>
</dbReference>
<dbReference type="Pfam" id="PF02518">
    <property type="entry name" value="HATPase_c"/>
    <property type="match status" value="1"/>
</dbReference>
<dbReference type="GO" id="GO:0000155">
    <property type="term" value="F:phosphorelay sensor kinase activity"/>
    <property type="evidence" value="ECO:0007669"/>
    <property type="project" value="InterPro"/>
</dbReference>
<dbReference type="PANTHER" id="PTHR34220:SF9">
    <property type="entry name" value="SIGNAL TRANSDUCTION HISTIDINE KINASE INTERNAL REGION DOMAIN-CONTAINING PROTEIN"/>
    <property type="match status" value="1"/>
</dbReference>
<keyword evidence="1" id="KW-0812">Transmembrane</keyword>
<dbReference type="EMBL" id="WKJJ01000028">
    <property type="protein sequence ID" value="MRV76184.1"/>
    <property type="molecule type" value="Genomic_DNA"/>
</dbReference>
<accession>A0A7X2LXQ5</accession>
<feature type="transmembrane region" description="Helical" evidence="1">
    <location>
        <begin position="85"/>
        <end position="105"/>
    </location>
</feature>
<comment type="caution">
    <text evidence="4">The sequence shown here is derived from an EMBL/GenBank/DDBJ whole genome shotgun (WGS) entry which is preliminary data.</text>
</comment>
<feature type="transmembrane region" description="Helical" evidence="1">
    <location>
        <begin position="125"/>
        <end position="143"/>
    </location>
</feature>
<dbReference type="PANTHER" id="PTHR34220">
    <property type="entry name" value="SENSOR HISTIDINE KINASE YPDA"/>
    <property type="match status" value="1"/>
</dbReference>
<dbReference type="Gene3D" id="3.30.565.10">
    <property type="entry name" value="Histidine kinase-like ATPase, C-terminal domain"/>
    <property type="match status" value="1"/>
</dbReference>
<dbReference type="Proteomes" id="UP000446768">
    <property type="component" value="Unassembled WGS sequence"/>
</dbReference>
<proteinExistence type="predicted"/>
<feature type="domain" description="Histidine kinase/HSP90-like ATPase" evidence="2">
    <location>
        <begin position="260"/>
        <end position="351"/>
    </location>
</feature>
<evidence type="ECO:0000256" key="1">
    <source>
        <dbReference type="SAM" id="Phobius"/>
    </source>
</evidence>
<protein>
    <recommendedName>
        <fullName evidence="6">Histidine kinase</fullName>
    </recommendedName>
</protein>
<evidence type="ECO:0000313" key="4">
    <source>
        <dbReference type="EMBL" id="MRV76184.1"/>
    </source>
</evidence>
<dbReference type="InterPro" id="IPR050640">
    <property type="entry name" value="Bact_2-comp_sensor_kinase"/>
</dbReference>
<keyword evidence="5" id="KW-1185">Reference proteome</keyword>
<evidence type="ECO:0000259" key="3">
    <source>
        <dbReference type="Pfam" id="PF06580"/>
    </source>
</evidence>
<evidence type="ECO:0000313" key="5">
    <source>
        <dbReference type="Proteomes" id="UP000446768"/>
    </source>
</evidence>
<dbReference type="Pfam" id="PF06580">
    <property type="entry name" value="His_kinase"/>
    <property type="match status" value="1"/>
</dbReference>
<dbReference type="InterPro" id="IPR036890">
    <property type="entry name" value="HATPase_C_sf"/>
</dbReference>
<keyword evidence="1" id="KW-0472">Membrane</keyword>
<feature type="domain" description="Signal transduction histidine kinase internal region" evidence="3">
    <location>
        <begin position="162"/>
        <end position="241"/>
    </location>
</feature>
<dbReference type="AlphaFoldDB" id="A0A7X2LXQ5"/>
<organism evidence="4 5">
    <name type="scientific">Pseudoduganella rivuli</name>
    <dbReference type="NCBI Taxonomy" id="2666085"/>
    <lineage>
        <taxon>Bacteria</taxon>
        <taxon>Pseudomonadati</taxon>
        <taxon>Pseudomonadota</taxon>
        <taxon>Betaproteobacteria</taxon>
        <taxon>Burkholderiales</taxon>
        <taxon>Oxalobacteraceae</taxon>
        <taxon>Telluria group</taxon>
        <taxon>Pseudoduganella</taxon>
    </lineage>
</organism>
<dbReference type="GO" id="GO:0016020">
    <property type="term" value="C:membrane"/>
    <property type="evidence" value="ECO:0007669"/>
    <property type="project" value="InterPro"/>
</dbReference>
<feature type="transmembrane region" description="Helical" evidence="1">
    <location>
        <begin position="50"/>
        <end position="73"/>
    </location>
</feature>
<dbReference type="InterPro" id="IPR003594">
    <property type="entry name" value="HATPase_dom"/>
</dbReference>